<dbReference type="PROSITE" id="PS51898">
    <property type="entry name" value="TYR_RECOMBINASE"/>
    <property type="match status" value="1"/>
</dbReference>
<feature type="active site" evidence="9">
    <location>
        <position position="163"/>
    </location>
</feature>
<dbReference type="RefSeq" id="WP_121211121.1">
    <property type="nucleotide sequence ID" value="NZ_RBIM01000004.1"/>
</dbReference>
<accession>A0A495D3T5</accession>
<evidence type="ECO:0000256" key="7">
    <source>
        <dbReference type="ARBA" id="ARBA00023172"/>
    </source>
</evidence>
<dbReference type="PANTHER" id="PTHR30349:SF90">
    <property type="entry name" value="TYROSINE RECOMBINASE XERD"/>
    <property type="match status" value="1"/>
</dbReference>
<dbReference type="OrthoDB" id="9801717at2"/>
<keyword evidence="3 9" id="KW-0132">Cell division</keyword>
<dbReference type="GO" id="GO:0006313">
    <property type="term" value="P:DNA transposition"/>
    <property type="evidence" value="ECO:0007669"/>
    <property type="project" value="UniProtKB-UniRule"/>
</dbReference>
<feature type="active site" evidence="9">
    <location>
        <position position="280"/>
    </location>
</feature>
<dbReference type="InterPro" id="IPR002104">
    <property type="entry name" value="Integrase_catalytic"/>
</dbReference>
<evidence type="ECO:0000259" key="11">
    <source>
        <dbReference type="PROSITE" id="PS51900"/>
    </source>
</evidence>
<evidence type="ECO:0000256" key="1">
    <source>
        <dbReference type="ARBA" id="ARBA00004496"/>
    </source>
</evidence>
<dbReference type="InterPro" id="IPR010998">
    <property type="entry name" value="Integrase_recombinase_N"/>
</dbReference>
<dbReference type="Gene3D" id="1.10.443.10">
    <property type="entry name" value="Intergrase catalytic core"/>
    <property type="match status" value="1"/>
</dbReference>
<sequence length="311" mass="33556">MASPELSTSWQAALNAFLGHLAGERRLSPRTLDAYRRDLDAFGEFLAGHVGGPLSLSDLATLSPRDFRAYMASRRRDGLSSRSLARALSAIRTFFAYAKRRWSLDNPALSLVESPKLGRAAPKPVSEQAAHDLVSETSTRGVQDWVAARDAAILLLLYGCGLRISEALSLTGRDHPLGESLRISGKGGKTRIVPVLPAVAEAVERYVRLCPFAHEPEAPLFRGSRGGALGARAVQALMQELRGRLGLAETATPHALRHAFATHLLANGGDLRAIQELLGHASLSTTQIYADVESARLMAVYDGTHPRARRG</sequence>
<dbReference type="InterPro" id="IPR044068">
    <property type="entry name" value="CB"/>
</dbReference>
<keyword evidence="8 9" id="KW-0131">Cell cycle</keyword>
<dbReference type="GO" id="GO:0007059">
    <property type="term" value="P:chromosome segregation"/>
    <property type="evidence" value="ECO:0007669"/>
    <property type="project" value="UniProtKB-UniRule"/>
</dbReference>
<evidence type="ECO:0000259" key="10">
    <source>
        <dbReference type="PROSITE" id="PS51898"/>
    </source>
</evidence>
<dbReference type="EMBL" id="RBIM01000004">
    <property type="protein sequence ID" value="RKQ96575.1"/>
    <property type="molecule type" value="Genomic_DNA"/>
</dbReference>
<evidence type="ECO:0000313" key="13">
    <source>
        <dbReference type="Proteomes" id="UP000273675"/>
    </source>
</evidence>
<comment type="subcellular location">
    <subcellularLocation>
        <location evidence="1 9">Cytoplasm</location>
    </subcellularLocation>
</comment>
<dbReference type="PROSITE" id="PS51900">
    <property type="entry name" value="CB"/>
    <property type="match status" value="1"/>
</dbReference>
<dbReference type="GO" id="GO:0005737">
    <property type="term" value="C:cytoplasm"/>
    <property type="evidence" value="ECO:0007669"/>
    <property type="project" value="UniProtKB-SubCell"/>
</dbReference>
<dbReference type="Pfam" id="PF02899">
    <property type="entry name" value="Phage_int_SAM_1"/>
    <property type="match status" value="1"/>
</dbReference>
<dbReference type="SUPFAM" id="SSF56349">
    <property type="entry name" value="DNA breaking-rejoining enzymes"/>
    <property type="match status" value="1"/>
</dbReference>
<protein>
    <recommendedName>
        <fullName evidence="9">Tyrosine recombinase XerC</fullName>
    </recommendedName>
</protein>
<feature type="active site" evidence="9">
    <location>
        <position position="254"/>
    </location>
</feature>
<comment type="caution">
    <text evidence="12">The sequence shown here is derived from an EMBL/GenBank/DDBJ whole genome shotgun (WGS) entry which is preliminary data.</text>
</comment>
<keyword evidence="5 9" id="KW-0229">DNA integration</keyword>
<feature type="active site" evidence="9">
    <location>
        <position position="186"/>
    </location>
</feature>
<evidence type="ECO:0000256" key="8">
    <source>
        <dbReference type="ARBA" id="ARBA00023306"/>
    </source>
</evidence>
<keyword evidence="4 9" id="KW-0159">Chromosome partition</keyword>
<gene>
    <name evidence="9" type="primary">xerC</name>
    <name evidence="12" type="ORF">C7435_1907</name>
</gene>
<name>A0A495D3T5_9PROT</name>
<dbReference type="HAMAP" id="MF_01808">
    <property type="entry name" value="Recomb_XerC_XerD"/>
    <property type="match status" value="1"/>
</dbReference>
<comment type="function">
    <text evidence="9">Site-specific tyrosine recombinase, which acts by catalyzing the cutting and rejoining of the recombining DNA molecules. The XerC-XerD complex is essential to convert dimers of the bacterial chromosome into monomers to permit their segregation at cell division. It also contributes to the segregational stability of plasmids.</text>
</comment>
<evidence type="ECO:0000256" key="3">
    <source>
        <dbReference type="ARBA" id="ARBA00022618"/>
    </source>
</evidence>
<evidence type="ECO:0000256" key="5">
    <source>
        <dbReference type="ARBA" id="ARBA00022908"/>
    </source>
</evidence>
<keyword evidence="2 9" id="KW-0963">Cytoplasm</keyword>
<evidence type="ECO:0000256" key="2">
    <source>
        <dbReference type="ARBA" id="ARBA00022490"/>
    </source>
</evidence>
<feature type="domain" description="Core-binding (CB)" evidence="11">
    <location>
        <begin position="8"/>
        <end position="99"/>
    </location>
</feature>
<dbReference type="InterPro" id="IPR004107">
    <property type="entry name" value="Integrase_SAM-like_N"/>
</dbReference>
<evidence type="ECO:0000256" key="9">
    <source>
        <dbReference type="HAMAP-Rule" id="MF_01808"/>
    </source>
</evidence>
<proteinExistence type="inferred from homology"/>
<evidence type="ECO:0000256" key="4">
    <source>
        <dbReference type="ARBA" id="ARBA00022829"/>
    </source>
</evidence>
<dbReference type="Gene3D" id="1.10.150.130">
    <property type="match status" value="1"/>
</dbReference>
<dbReference type="Pfam" id="PF00589">
    <property type="entry name" value="Phage_integrase"/>
    <property type="match status" value="1"/>
</dbReference>
<dbReference type="GO" id="GO:0009037">
    <property type="term" value="F:tyrosine-based site-specific recombinase activity"/>
    <property type="evidence" value="ECO:0007669"/>
    <property type="project" value="UniProtKB-UniRule"/>
</dbReference>
<dbReference type="GO" id="GO:0051301">
    <property type="term" value="P:cell division"/>
    <property type="evidence" value="ECO:0007669"/>
    <property type="project" value="UniProtKB-KW"/>
</dbReference>
<comment type="similarity">
    <text evidence="9">Belongs to the 'phage' integrase family. XerC subfamily.</text>
</comment>
<dbReference type="InterPro" id="IPR050090">
    <property type="entry name" value="Tyrosine_recombinase_XerCD"/>
</dbReference>
<reference evidence="12 13" key="1">
    <citation type="submission" date="2018-10" db="EMBL/GenBank/DDBJ databases">
        <title>Genomic Encyclopedia of Type Strains, Phase IV (KMG-IV): sequencing the most valuable type-strain genomes for metagenomic binning, comparative biology and taxonomic classification.</title>
        <authorList>
            <person name="Goeker M."/>
        </authorList>
    </citation>
    <scope>NUCLEOTIDE SEQUENCE [LARGE SCALE GENOMIC DNA]</scope>
    <source>
        <strain evidence="12 13">DSM 4734</strain>
    </source>
</reference>
<feature type="active site" description="O-(3'-phospho-DNA)-tyrosine intermediate" evidence="9">
    <location>
        <position position="289"/>
    </location>
</feature>
<dbReference type="InterPro" id="IPR011010">
    <property type="entry name" value="DNA_brk_join_enz"/>
</dbReference>
<evidence type="ECO:0000256" key="6">
    <source>
        <dbReference type="ARBA" id="ARBA00023125"/>
    </source>
</evidence>
<comment type="subunit">
    <text evidence="9">Forms a cyclic heterotetrameric complex composed of two molecules of XerC and two molecules of XerD.</text>
</comment>
<evidence type="ECO:0000313" key="12">
    <source>
        <dbReference type="EMBL" id="RKQ96575.1"/>
    </source>
</evidence>
<dbReference type="GO" id="GO:0003677">
    <property type="term" value="F:DNA binding"/>
    <property type="evidence" value="ECO:0007669"/>
    <property type="project" value="UniProtKB-UniRule"/>
</dbReference>
<keyword evidence="6 9" id="KW-0238">DNA-binding</keyword>
<dbReference type="PANTHER" id="PTHR30349">
    <property type="entry name" value="PHAGE INTEGRASE-RELATED"/>
    <property type="match status" value="1"/>
</dbReference>
<dbReference type="InterPro" id="IPR013762">
    <property type="entry name" value="Integrase-like_cat_sf"/>
</dbReference>
<dbReference type="InterPro" id="IPR023009">
    <property type="entry name" value="Tyrosine_recombinase_XerC/XerD"/>
</dbReference>
<feature type="domain" description="Tyr recombinase" evidence="10">
    <location>
        <begin position="120"/>
        <end position="302"/>
    </location>
</feature>
<dbReference type="Proteomes" id="UP000273675">
    <property type="component" value="Unassembled WGS sequence"/>
</dbReference>
<organism evidence="12 13">
    <name type="scientific">Maricaulis maris</name>
    <dbReference type="NCBI Taxonomy" id="74318"/>
    <lineage>
        <taxon>Bacteria</taxon>
        <taxon>Pseudomonadati</taxon>
        <taxon>Pseudomonadota</taxon>
        <taxon>Alphaproteobacteria</taxon>
        <taxon>Maricaulales</taxon>
        <taxon>Maricaulaceae</taxon>
        <taxon>Maricaulis</taxon>
    </lineage>
</organism>
<feature type="active site" evidence="9">
    <location>
        <position position="257"/>
    </location>
</feature>
<keyword evidence="7 9" id="KW-0233">DNA recombination</keyword>
<dbReference type="AlphaFoldDB" id="A0A495D3T5"/>